<feature type="domain" description="CMP/dCMP-type deaminase" evidence="1">
    <location>
        <begin position="127"/>
        <end position="251"/>
    </location>
</feature>
<reference evidence="2" key="1">
    <citation type="journal article" date="2014" name="Front. Microbiol.">
        <title>High frequency of phylogenetically diverse reductive dehalogenase-homologous genes in deep subseafloor sedimentary metagenomes.</title>
        <authorList>
            <person name="Kawai M."/>
            <person name="Futagami T."/>
            <person name="Toyoda A."/>
            <person name="Takaki Y."/>
            <person name="Nishi S."/>
            <person name="Hori S."/>
            <person name="Arai W."/>
            <person name="Tsubouchi T."/>
            <person name="Morono Y."/>
            <person name="Uchiyama I."/>
            <person name="Ito T."/>
            <person name="Fujiyama A."/>
            <person name="Inagaki F."/>
            <person name="Takami H."/>
        </authorList>
    </citation>
    <scope>NUCLEOTIDE SEQUENCE</scope>
    <source>
        <strain evidence="2">Expedition CK06-06</strain>
    </source>
</reference>
<evidence type="ECO:0000259" key="1">
    <source>
        <dbReference type="PROSITE" id="PS51747"/>
    </source>
</evidence>
<proteinExistence type="predicted"/>
<dbReference type="AlphaFoldDB" id="X0Y3Z7"/>
<organism evidence="2">
    <name type="scientific">marine sediment metagenome</name>
    <dbReference type="NCBI Taxonomy" id="412755"/>
    <lineage>
        <taxon>unclassified sequences</taxon>
        <taxon>metagenomes</taxon>
        <taxon>ecological metagenomes</taxon>
    </lineage>
</organism>
<feature type="non-terminal residue" evidence="2">
    <location>
        <position position="254"/>
    </location>
</feature>
<dbReference type="PROSITE" id="PS51747">
    <property type="entry name" value="CYT_DCMP_DEAMINASES_2"/>
    <property type="match status" value="1"/>
</dbReference>
<dbReference type="InterPro" id="IPR016193">
    <property type="entry name" value="Cytidine_deaminase-like"/>
</dbReference>
<dbReference type="InterPro" id="IPR002125">
    <property type="entry name" value="CMP_dCMP_dom"/>
</dbReference>
<protein>
    <recommendedName>
        <fullName evidence="1">CMP/dCMP-type deaminase domain-containing protein</fullName>
    </recommendedName>
</protein>
<name>X0Y3Z7_9ZZZZ</name>
<feature type="non-terminal residue" evidence="2">
    <location>
        <position position="1"/>
    </location>
</feature>
<comment type="caution">
    <text evidence="2">The sequence shown here is derived from an EMBL/GenBank/DDBJ whole genome shotgun (WGS) entry which is preliminary data.</text>
</comment>
<dbReference type="PANTHER" id="PTHR11079:SF202">
    <property type="entry name" value="TRNA-SPECIFIC ADENOSINE DEAMINASE"/>
    <property type="match status" value="1"/>
</dbReference>
<dbReference type="Gene3D" id="3.40.140.10">
    <property type="entry name" value="Cytidine Deaminase, domain 2"/>
    <property type="match status" value="1"/>
</dbReference>
<dbReference type="PANTHER" id="PTHR11079">
    <property type="entry name" value="CYTOSINE DEAMINASE FAMILY MEMBER"/>
    <property type="match status" value="1"/>
</dbReference>
<dbReference type="EMBL" id="BARS01040061">
    <property type="protein sequence ID" value="GAG31571.1"/>
    <property type="molecule type" value="Genomic_DNA"/>
</dbReference>
<accession>X0Y3Z7</accession>
<dbReference type="SUPFAM" id="SSF53927">
    <property type="entry name" value="Cytidine deaminase-like"/>
    <property type="match status" value="1"/>
</dbReference>
<dbReference type="GO" id="GO:0002100">
    <property type="term" value="P:tRNA wobble adenosine to inosine editing"/>
    <property type="evidence" value="ECO:0007669"/>
    <property type="project" value="TreeGrafter"/>
</dbReference>
<dbReference type="GO" id="GO:0052717">
    <property type="term" value="F:tRNA-specific adenosine-34 deaminase activity"/>
    <property type="evidence" value="ECO:0007669"/>
    <property type="project" value="TreeGrafter"/>
</dbReference>
<gene>
    <name evidence="2" type="ORF">S01H1_61119</name>
</gene>
<sequence>EKGITDEDEAMGDTRVTFSFEAVNEILRQKLEKDFDELAKTVIDGIISLVGVCAFKNDDVKRIIKDILGSGHEEGSFPNKLLKEDQRIRDLFLMGAVLYHARALQINGKIPVTAIAFHSESGETIVGQRLTHIFKEGEKWPEDFAENDEENNIWPQGFNELKTDEHAEMNALRKATKKGWGMEDTQVFISLESCENCAMGIANIFRPKRVVVATVDPFPGIQGKGNKIIKDADVPIELIWCDLLKQKGKQYIAE</sequence>
<dbReference type="Pfam" id="PF00383">
    <property type="entry name" value="dCMP_cyt_deam_1"/>
    <property type="match status" value="1"/>
</dbReference>
<evidence type="ECO:0000313" key="2">
    <source>
        <dbReference type="EMBL" id="GAG31571.1"/>
    </source>
</evidence>